<keyword evidence="3" id="KW-1185">Reference proteome</keyword>
<evidence type="ECO:0000313" key="2">
    <source>
        <dbReference type="EMBL" id="VUZ48667.1"/>
    </source>
</evidence>
<sequence length="135" mass="15374">MDPVILSYEKMINKLDSVVCENSSLFILAIIVDENVCFHESVIDQIYPSLEKTISSVSHSFLVFDLLAMLRLESDFCPSWTRNLMVLNCGIFGSCLQLEQYLRESNSELVYPTGESRLYGTVMSSPHQCFLALKY</sequence>
<accession>A0A564YN06</accession>
<evidence type="ECO:0000313" key="1">
    <source>
        <dbReference type="EMBL" id="VUZ41144.1"/>
    </source>
</evidence>
<gene>
    <name evidence="1" type="ORF">WMSIL1_LOCUS2038</name>
    <name evidence="2" type="ORF">WMSIL1_LOCUS7947</name>
</gene>
<proteinExistence type="predicted"/>
<reference evidence="2 3" key="1">
    <citation type="submission" date="2019-07" db="EMBL/GenBank/DDBJ databases">
        <authorList>
            <person name="Jastrzebski P J."/>
            <person name="Paukszto L."/>
            <person name="Jastrzebski P J."/>
        </authorList>
    </citation>
    <scope>NUCLEOTIDE SEQUENCE [LARGE SCALE GENOMIC DNA]</scope>
    <source>
        <strain evidence="2 3">WMS-il1</strain>
    </source>
</reference>
<dbReference type="AlphaFoldDB" id="A0A564YN06"/>
<protein>
    <submittedName>
        <fullName evidence="2">Uncharacterized protein</fullName>
    </submittedName>
</protein>
<dbReference type="Proteomes" id="UP000321570">
    <property type="component" value="Unassembled WGS sequence"/>
</dbReference>
<dbReference type="EMBL" id="CABIJS010000051">
    <property type="protein sequence ID" value="VUZ41144.1"/>
    <property type="molecule type" value="Genomic_DNA"/>
</dbReference>
<evidence type="ECO:0000313" key="3">
    <source>
        <dbReference type="Proteomes" id="UP000321570"/>
    </source>
</evidence>
<dbReference type="EMBL" id="CABIJS010000304">
    <property type="protein sequence ID" value="VUZ48667.1"/>
    <property type="molecule type" value="Genomic_DNA"/>
</dbReference>
<name>A0A564YN06_HYMDI</name>
<organism evidence="2 3">
    <name type="scientific">Hymenolepis diminuta</name>
    <name type="common">Rat tapeworm</name>
    <dbReference type="NCBI Taxonomy" id="6216"/>
    <lineage>
        <taxon>Eukaryota</taxon>
        <taxon>Metazoa</taxon>
        <taxon>Spiralia</taxon>
        <taxon>Lophotrochozoa</taxon>
        <taxon>Platyhelminthes</taxon>
        <taxon>Cestoda</taxon>
        <taxon>Eucestoda</taxon>
        <taxon>Cyclophyllidea</taxon>
        <taxon>Hymenolepididae</taxon>
        <taxon>Hymenolepis</taxon>
    </lineage>
</organism>